<dbReference type="CDD" id="cd19941">
    <property type="entry name" value="TIL"/>
    <property type="match status" value="1"/>
</dbReference>
<reference evidence="4" key="1">
    <citation type="submission" date="2021-09" db="EMBL/GenBank/DDBJ databases">
        <authorList>
            <person name="Martin H S."/>
        </authorList>
    </citation>
    <scope>NUCLEOTIDE SEQUENCE</scope>
</reference>
<sequence length="261" mass="28895">MITAELQCGVNEVAVDCPRDCSFDSCPKSRHHDKTPCPTPETCPPPTCKCIFNHRRADNGTCIPTTECPPFECSGVREVYDSCPSWCPSQECENASPTDECPFFILTVVECSPACRCQPHHWRDNGTCVPYYECLEDTCGPNEHLKDGISCKSDCCPGEDCPDPCASSCTCDLQYHRVSNGSCIPSRQCPPIDCPLNEHFDVCPVCNEGCDNAVASGKRCRFVGRVGTTVICEPACRCDDGYWRNNNKRCVPYEECRESTI</sequence>
<dbReference type="AlphaFoldDB" id="A0A8J2QD91"/>
<dbReference type="PANTHER" id="PTHR23259">
    <property type="entry name" value="RIDDLE"/>
    <property type="match status" value="1"/>
</dbReference>
<dbReference type="PANTHER" id="PTHR23259:SF82">
    <property type="entry name" value="SERINE PROTEASE INHIBITOR 1 PROTEIN"/>
    <property type="match status" value="1"/>
</dbReference>
<evidence type="ECO:0000313" key="4">
    <source>
        <dbReference type="EMBL" id="CAG9560112.1"/>
    </source>
</evidence>
<dbReference type="InterPro" id="IPR002919">
    <property type="entry name" value="TIL_dom"/>
</dbReference>
<gene>
    <name evidence="4" type="ORF">DCHRY22_LOCUS1832</name>
</gene>
<name>A0A8J2QD91_9NEOP</name>
<dbReference type="EMBL" id="CAKASE010000045">
    <property type="protein sequence ID" value="CAG9560112.1"/>
    <property type="molecule type" value="Genomic_DNA"/>
</dbReference>
<dbReference type="OrthoDB" id="6236007at2759"/>
<proteinExistence type="predicted"/>
<keyword evidence="1" id="KW-0646">Protease inhibitor</keyword>
<accession>A0A8J2QD91</accession>
<evidence type="ECO:0000256" key="1">
    <source>
        <dbReference type="ARBA" id="ARBA00022690"/>
    </source>
</evidence>
<evidence type="ECO:0000259" key="3">
    <source>
        <dbReference type="Pfam" id="PF01826"/>
    </source>
</evidence>
<keyword evidence="2" id="KW-1015">Disulfide bond</keyword>
<evidence type="ECO:0000313" key="5">
    <source>
        <dbReference type="Proteomes" id="UP000789524"/>
    </source>
</evidence>
<comment type="caution">
    <text evidence="4">The sequence shown here is derived from an EMBL/GenBank/DDBJ whole genome shotgun (WGS) entry which is preliminary data.</text>
</comment>
<organism evidence="4 5">
    <name type="scientific">Danaus chrysippus</name>
    <name type="common">African queen</name>
    <dbReference type="NCBI Taxonomy" id="151541"/>
    <lineage>
        <taxon>Eukaryota</taxon>
        <taxon>Metazoa</taxon>
        <taxon>Ecdysozoa</taxon>
        <taxon>Arthropoda</taxon>
        <taxon>Hexapoda</taxon>
        <taxon>Insecta</taxon>
        <taxon>Pterygota</taxon>
        <taxon>Neoptera</taxon>
        <taxon>Endopterygota</taxon>
        <taxon>Lepidoptera</taxon>
        <taxon>Glossata</taxon>
        <taxon>Ditrysia</taxon>
        <taxon>Papilionoidea</taxon>
        <taxon>Nymphalidae</taxon>
        <taxon>Danainae</taxon>
        <taxon>Danaini</taxon>
        <taxon>Danaina</taxon>
        <taxon>Danaus</taxon>
        <taxon>Anosia</taxon>
    </lineage>
</organism>
<dbReference type="Proteomes" id="UP000789524">
    <property type="component" value="Unassembled WGS sequence"/>
</dbReference>
<dbReference type="InterPro" id="IPR051368">
    <property type="entry name" value="SerProtInhib-TIL_Domain"/>
</dbReference>
<keyword evidence="5" id="KW-1185">Reference proteome</keyword>
<evidence type="ECO:0000256" key="2">
    <source>
        <dbReference type="ARBA" id="ARBA00023157"/>
    </source>
</evidence>
<dbReference type="GO" id="GO:0030414">
    <property type="term" value="F:peptidase inhibitor activity"/>
    <property type="evidence" value="ECO:0007669"/>
    <property type="project" value="UniProtKB-KW"/>
</dbReference>
<dbReference type="Pfam" id="PF01826">
    <property type="entry name" value="TIL"/>
    <property type="match status" value="2"/>
</dbReference>
<feature type="domain" description="TIL" evidence="3">
    <location>
        <begin position="194"/>
        <end position="256"/>
    </location>
</feature>
<feature type="domain" description="TIL" evidence="3">
    <location>
        <begin position="77"/>
        <end position="134"/>
    </location>
</feature>
<dbReference type="SUPFAM" id="SSF57567">
    <property type="entry name" value="Serine protease inhibitors"/>
    <property type="match status" value="1"/>
</dbReference>
<dbReference type="Gene3D" id="2.10.25.10">
    <property type="entry name" value="Laminin"/>
    <property type="match status" value="4"/>
</dbReference>
<dbReference type="InterPro" id="IPR036084">
    <property type="entry name" value="Ser_inhib-like_sf"/>
</dbReference>
<protein>
    <submittedName>
        <fullName evidence="4">(African queen) hypothetical protein</fullName>
    </submittedName>
</protein>